<protein>
    <submittedName>
        <fullName evidence="2">Uncharacterized protein</fullName>
    </submittedName>
</protein>
<accession>A0A9Q1FSA4</accession>
<feature type="compositionally biased region" description="Basic and acidic residues" evidence="1">
    <location>
        <begin position="60"/>
        <end position="70"/>
    </location>
</feature>
<evidence type="ECO:0000313" key="2">
    <source>
        <dbReference type="EMBL" id="KAJ8365291.1"/>
    </source>
</evidence>
<dbReference type="EMBL" id="JAINUF010000004">
    <property type="protein sequence ID" value="KAJ8365291.1"/>
    <property type="molecule type" value="Genomic_DNA"/>
</dbReference>
<evidence type="ECO:0000313" key="3">
    <source>
        <dbReference type="Proteomes" id="UP001152622"/>
    </source>
</evidence>
<dbReference type="AlphaFoldDB" id="A0A9Q1FSA4"/>
<proteinExistence type="predicted"/>
<reference evidence="2" key="1">
    <citation type="journal article" date="2023" name="Science">
        <title>Genome structures resolve the early diversification of teleost fishes.</title>
        <authorList>
            <person name="Parey E."/>
            <person name="Louis A."/>
            <person name="Montfort J."/>
            <person name="Bouchez O."/>
            <person name="Roques C."/>
            <person name="Iampietro C."/>
            <person name="Lluch J."/>
            <person name="Castinel A."/>
            <person name="Donnadieu C."/>
            <person name="Desvignes T."/>
            <person name="Floi Bucao C."/>
            <person name="Jouanno E."/>
            <person name="Wen M."/>
            <person name="Mejri S."/>
            <person name="Dirks R."/>
            <person name="Jansen H."/>
            <person name="Henkel C."/>
            <person name="Chen W.J."/>
            <person name="Zahm M."/>
            <person name="Cabau C."/>
            <person name="Klopp C."/>
            <person name="Thompson A.W."/>
            <person name="Robinson-Rechavi M."/>
            <person name="Braasch I."/>
            <person name="Lecointre G."/>
            <person name="Bobe J."/>
            <person name="Postlethwait J.H."/>
            <person name="Berthelot C."/>
            <person name="Roest Crollius H."/>
            <person name="Guiguen Y."/>
        </authorList>
    </citation>
    <scope>NUCLEOTIDE SEQUENCE</scope>
    <source>
        <strain evidence="2">WJC10195</strain>
    </source>
</reference>
<dbReference type="Proteomes" id="UP001152622">
    <property type="component" value="Chromosome 4"/>
</dbReference>
<organism evidence="2 3">
    <name type="scientific">Synaphobranchus kaupii</name>
    <name type="common">Kaup's arrowtooth eel</name>
    <dbReference type="NCBI Taxonomy" id="118154"/>
    <lineage>
        <taxon>Eukaryota</taxon>
        <taxon>Metazoa</taxon>
        <taxon>Chordata</taxon>
        <taxon>Craniata</taxon>
        <taxon>Vertebrata</taxon>
        <taxon>Euteleostomi</taxon>
        <taxon>Actinopterygii</taxon>
        <taxon>Neopterygii</taxon>
        <taxon>Teleostei</taxon>
        <taxon>Anguilliformes</taxon>
        <taxon>Synaphobranchidae</taxon>
        <taxon>Synaphobranchus</taxon>
    </lineage>
</organism>
<gene>
    <name evidence="2" type="ORF">SKAU_G00141220</name>
</gene>
<comment type="caution">
    <text evidence="2">The sequence shown here is derived from an EMBL/GenBank/DDBJ whole genome shotgun (WGS) entry which is preliminary data.</text>
</comment>
<evidence type="ECO:0000256" key="1">
    <source>
        <dbReference type="SAM" id="MobiDB-lite"/>
    </source>
</evidence>
<feature type="region of interest" description="Disordered" evidence="1">
    <location>
        <begin position="59"/>
        <end position="80"/>
    </location>
</feature>
<sequence length="80" mass="8725">MGAGSRAEEPGCLQRSHSTGSVFGCADAELAPVATTVLFSVTRCSAKGRKERTNCAELRSWGKKEQDNKTKKEKARFQFS</sequence>
<name>A0A9Q1FSA4_SYNKA</name>
<keyword evidence="3" id="KW-1185">Reference proteome</keyword>